<reference evidence="3" key="1">
    <citation type="journal article" date="2018" name="Nat. Microbiol.">
        <title>Leveraging single-cell genomics to expand the fungal tree of life.</title>
        <authorList>
            <person name="Ahrendt S.R."/>
            <person name="Quandt C.A."/>
            <person name="Ciobanu D."/>
            <person name="Clum A."/>
            <person name="Salamov A."/>
            <person name="Andreopoulos B."/>
            <person name="Cheng J.F."/>
            <person name="Woyke T."/>
            <person name="Pelin A."/>
            <person name="Henrissat B."/>
            <person name="Reynolds N.K."/>
            <person name="Benny G.L."/>
            <person name="Smith M.E."/>
            <person name="James T.Y."/>
            <person name="Grigoriev I.V."/>
        </authorList>
    </citation>
    <scope>NUCLEOTIDE SEQUENCE [LARGE SCALE GENOMIC DNA]</scope>
</reference>
<sequence length="85" mass="9668">MDDAGAEVLERQRSPHLSSYRSASPVPKTRHSGDTRLPQKRMPKYITPKRFDNDGITVGVSGSRPFRDIEWWIADIPMTANDGLW</sequence>
<organism evidence="2 3">
    <name type="scientific">Blyttiomyces helicus</name>
    <dbReference type="NCBI Taxonomy" id="388810"/>
    <lineage>
        <taxon>Eukaryota</taxon>
        <taxon>Fungi</taxon>
        <taxon>Fungi incertae sedis</taxon>
        <taxon>Chytridiomycota</taxon>
        <taxon>Chytridiomycota incertae sedis</taxon>
        <taxon>Chytridiomycetes</taxon>
        <taxon>Chytridiomycetes incertae sedis</taxon>
        <taxon>Blyttiomyces</taxon>
    </lineage>
</organism>
<evidence type="ECO:0000256" key="1">
    <source>
        <dbReference type="SAM" id="MobiDB-lite"/>
    </source>
</evidence>
<keyword evidence="3" id="KW-1185">Reference proteome</keyword>
<dbReference type="EMBL" id="KZ994109">
    <property type="protein sequence ID" value="RKO93811.1"/>
    <property type="molecule type" value="Genomic_DNA"/>
</dbReference>
<proteinExistence type="predicted"/>
<dbReference type="AlphaFoldDB" id="A0A4P9WL95"/>
<evidence type="ECO:0000313" key="3">
    <source>
        <dbReference type="Proteomes" id="UP000269721"/>
    </source>
</evidence>
<protein>
    <submittedName>
        <fullName evidence="2">Uncharacterized protein</fullName>
    </submittedName>
</protein>
<accession>A0A4P9WL95</accession>
<gene>
    <name evidence="2" type="ORF">BDK51DRAFT_41546</name>
</gene>
<dbReference type="Proteomes" id="UP000269721">
    <property type="component" value="Unassembled WGS sequence"/>
</dbReference>
<feature type="region of interest" description="Disordered" evidence="1">
    <location>
        <begin position="1"/>
        <end position="49"/>
    </location>
</feature>
<evidence type="ECO:0000313" key="2">
    <source>
        <dbReference type="EMBL" id="RKO93811.1"/>
    </source>
</evidence>
<name>A0A4P9WL95_9FUNG</name>